<dbReference type="PANTHER" id="PTHR43726">
    <property type="entry name" value="3-METHYLORNITHINE SYNTHASE"/>
    <property type="match status" value="1"/>
</dbReference>
<feature type="binding site" evidence="6">
    <location>
        <position position="147"/>
    </location>
    <ligand>
        <name>S-adenosyl-L-methionine</name>
        <dbReference type="ChEBI" id="CHEBI:59789"/>
    </ligand>
</feature>
<dbReference type="InterPro" id="IPR034422">
    <property type="entry name" value="HydE/PylB-like"/>
</dbReference>
<feature type="binding site" evidence="6">
    <location>
        <position position="166"/>
    </location>
    <ligand>
        <name>S-adenosyl-L-methionine</name>
        <dbReference type="ChEBI" id="CHEBI:59789"/>
    </ligand>
</feature>
<dbReference type="PROSITE" id="PS51918">
    <property type="entry name" value="RADICAL_SAM"/>
    <property type="match status" value="1"/>
</dbReference>
<evidence type="ECO:0000313" key="8">
    <source>
        <dbReference type="EMBL" id="HGK28377.1"/>
    </source>
</evidence>
<keyword evidence="4 5" id="KW-0411">Iron-sulfur</keyword>
<evidence type="ECO:0000259" key="7">
    <source>
        <dbReference type="PROSITE" id="PS51918"/>
    </source>
</evidence>
<organism evidence="8">
    <name type="scientific">candidate division WOR-3 bacterium</name>
    <dbReference type="NCBI Taxonomy" id="2052148"/>
    <lineage>
        <taxon>Bacteria</taxon>
        <taxon>Bacteria division WOR-3</taxon>
    </lineage>
</organism>
<dbReference type="InterPro" id="IPR006638">
    <property type="entry name" value="Elp3/MiaA/NifB-like_rSAM"/>
</dbReference>
<sequence>MNRQEILQWLREADEARLEYLWQQADGIRRERVGDEVHLRALIELSNYCRRDCFYCGIRASRCIERYRMSEDEVMDCARLAQRLRFGTVVLQSGEDMGLTSDLVTRLVRRIKVETGLAVTLSLGERDVEELAEWRKAGADRYLLKHETSDGGLFRRIRPGCDLADRLGLLRRARELGYEVGSGVMVGIPGQSYESLADDVSIFRELDLDMIGIGPFVAHPETPLGHDRSRFMLPEGEQVPATDLMTTKVVALARLVCPDANIPATTALATVNVARGREIGLERGANVWMPDLTPLRWRRLYDIYPGKSAGLAAPVEEERRRLIAVLAAMGRMPATGAGGRQRRRPANAG</sequence>
<dbReference type="InterPro" id="IPR013785">
    <property type="entry name" value="Aldolase_TIM"/>
</dbReference>
<proteinExistence type="predicted"/>
<dbReference type="GO" id="GO:0051539">
    <property type="term" value="F:4 iron, 4 sulfur cluster binding"/>
    <property type="evidence" value="ECO:0007669"/>
    <property type="project" value="UniProtKB-KW"/>
</dbReference>
<keyword evidence="3 5" id="KW-0408">Iron</keyword>
<keyword evidence="5" id="KW-0004">4Fe-4S</keyword>
<feature type="binding site" evidence="6">
    <location>
        <position position="158"/>
    </location>
    <ligand>
        <name>S-adenosyl-L-methionine</name>
        <dbReference type="ChEBI" id="CHEBI:59789"/>
    </ligand>
</feature>
<evidence type="ECO:0000256" key="4">
    <source>
        <dbReference type="ARBA" id="ARBA00023014"/>
    </source>
</evidence>
<feature type="binding site" evidence="6">
    <location>
        <position position="122"/>
    </location>
    <ligand>
        <name>(3R)-3-methyl-D-ornithine</name>
        <dbReference type="ChEBI" id="CHEBI:64642"/>
    </ligand>
</feature>
<evidence type="ECO:0000256" key="5">
    <source>
        <dbReference type="PIRSR" id="PIRSR004762-1"/>
    </source>
</evidence>
<dbReference type="PANTHER" id="PTHR43726:SF1">
    <property type="entry name" value="BIOTIN SYNTHASE"/>
    <property type="match status" value="1"/>
</dbReference>
<evidence type="ECO:0000256" key="1">
    <source>
        <dbReference type="ARBA" id="ARBA00022691"/>
    </source>
</evidence>
<dbReference type="SFLD" id="SFLDS00029">
    <property type="entry name" value="Radical_SAM"/>
    <property type="match status" value="1"/>
</dbReference>
<dbReference type="InterPro" id="IPR058240">
    <property type="entry name" value="rSAM_sf"/>
</dbReference>
<protein>
    <submittedName>
        <fullName evidence="8">[FeFe] hydrogenase H-cluster radical SAM maturase HydE</fullName>
    </submittedName>
</protein>
<dbReference type="PIRSF" id="PIRSF004762">
    <property type="entry name" value="CHP00423"/>
    <property type="match status" value="1"/>
</dbReference>
<dbReference type="Gene3D" id="3.20.20.70">
    <property type="entry name" value="Aldolase class I"/>
    <property type="match status" value="1"/>
</dbReference>
<dbReference type="SFLD" id="SFLDG01060">
    <property type="entry name" value="BATS_domain_containing"/>
    <property type="match status" value="1"/>
</dbReference>
<dbReference type="SUPFAM" id="SSF102114">
    <property type="entry name" value="Radical SAM enzymes"/>
    <property type="match status" value="1"/>
</dbReference>
<dbReference type="EMBL" id="DSUT01000112">
    <property type="protein sequence ID" value="HGK28377.1"/>
    <property type="molecule type" value="Genomic_DNA"/>
</dbReference>
<name>A0A7C4GDY4_UNCW3</name>
<feature type="binding site" evidence="5">
    <location>
        <position position="53"/>
    </location>
    <ligand>
        <name>[4Fe-4S] cluster</name>
        <dbReference type="ChEBI" id="CHEBI:49883"/>
        <note>4Fe-4S-S-AdoMet</note>
    </ligand>
</feature>
<accession>A0A7C4GDY4</accession>
<dbReference type="GO" id="GO:0016740">
    <property type="term" value="F:transferase activity"/>
    <property type="evidence" value="ECO:0007669"/>
    <property type="project" value="TreeGrafter"/>
</dbReference>
<dbReference type="SMART" id="SM00729">
    <property type="entry name" value="Elp3"/>
    <property type="match status" value="1"/>
</dbReference>
<dbReference type="SFLD" id="SFLDG01280">
    <property type="entry name" value="HydE/PylB-like"/>
    <property type="match status" value="1"/>
</dbReference>
<dbReference type="CDD" id="cd01335">
    <property type="entry name" value="Radical_SAM"/>
    <property type="match status" value="1"/>
</dbReference>
<gene>
    <name evidence="8" type="primary">hydE</name>
    <name evidence="8" type="ORF">ENS41_05420</name>
</gene>
<dbReference type="Pfam" id="PF04055">
    <property type="entry name" value="Radical_SAM"/>
    <property type="match status" value="1"/>
</dbReference>
<reference evidence="8" key="1">
    <citation type="journal article" date="2020" name="mSystems">
        <title>Genome- and Community-Level Interaction Insights into Carbon Utilization and Element Cycling Functions of Hydrothermarchaeota in Hydrothermal Sediment.</title>
        <authorList>
            <person name="Zhou Z."/>
            <person name="Liu Y."/>
            <person name="Xu W."/>
            <person name="Pan J."/>
            <person name="Luo Z.H."/>
            <person name="Li M."/>
        </authorList>
    </citation>
    <scope>NUCLEOTIDE SEQUENCE [LARGE SCALE GENOMIC DNA]</scope>
    <source>
        <strain evidence="8">SpSt-488</strain>
    </source>
</reference>
<evidence type="ECO:0000256" key="3">
    <source>
        <dbReference type="ARBA" id="ARBA00023004"/>
    </source>
</evidence>
<dbReference type="NCBIfam" id="TIGR03956">
    <property type="entry name" value="rSAM_HydE"/>
    <property type="match status" value="1"/>
</dbReference>
<dbReference type="SFLD" id="SFLDG01082">
    <property type="entry name" value="B12-binding_domain_containing"/>
    <property type="match status" value="1"/>
</dbReference>
<feature type="domain" description="Radical SAM core" evidence="7">
    <location>
        <begin position="35"/>
        <end position="259"/>
    </location>
</feature>
<feature type="binding site" evidence="5">
    <location>
        <position position="56"/>
    </location>
    <ligand>
        <name>[4Fe-4S] cluster</name>
        <dbReference type="ChEBI" id="CHEBI:49883"/>
        <note>4Fe-4S-S-AdoMet</note>
    </ligand>
</feature>
<dbReference type="InterPro" id="IPR007197">
    <property type="entry name" value="rSAM"/>
</dbReference>
<comment type="cofactor">
    <cofactor evidence="5">
        <name>[4Fe-4S] cluster</name>
        <dbReference type="ChEBI" id="CHEBI:49883"/>
    </cofactor>
    <text evidence="5">Binds 1 [4Fe-4S] cluster. The cluster is coordinated with 3 cysteines and an exchangeable S-adenosyl-L-methionine.</text>
</comment>
<evidence type="ECO:0000256" key="2">
    <source>
        <dbReference type="ARBA" id="ARBA00022723"/>
    </source>
</evidence>
<dbReference type="AlphaFoldDB" id="A0A7C4GDY4"/>
<comment type="caution">
    <text evidence="8">The sequence shown here is derived from an EMBL/GenBank/DDBJ whole genome shotgun (WGS) entry which is preliminary data.</text>
</comment>
<feature type="binding site" evidence="5">
    <location>
        <position position="49"/>
    </location>
    <ligand>
        <name>[4Fe-4S] cluster</name>
        <dbReference type="ChEBI" id="CHEBI:49883"/>
        <note>4Fe-4S-S-AdoMet</note>
    </ligand>
</feature>
<evidence type="ECO:0000256" key="6">
    <source>
        <dbReference type="PIRSR" id="PIRSR004762-2"/>
    </source>
</evidence>
<keyword evidence="2" id="KW-0479">Metal-binding</keyword>
<dbReference type="InterPro" id="IPR024021">
    <property type="entry name" value="FeFe-hyd_HydE_rSAM"/>
</dbReference>
<keyword evidence="1 5" id="KW-0949">S-adenosyl-L-methionine</keyword>
<dbReference type="GO" id="GO:0046872">
    <property type="term" value="F:metal ion binding"/>
    <property type="evidence" value="ECO:0007669"/>
    <property type="project" value="UniProtKB-KW"/>
</dbReference>